<comment type="caution">
    <text evidence="1">The sequence shown here is derived from an EMBL/GenBank/DDBJ whole genome shotgun (WGS) entry which is preliminary data.</text>
</comment>
<dbReference type="InterPro" id="IPR009660">
    <property type="entry name" value="Phage_A500_Gp15"/>
</dbReference>
<dbReference type="Proteomes" id="UP000279863">
    <property type="component" value="Unassembled WGS sequence"/>
</dbReference>
<accession>A0A3R9MWJ0</accession>
<proteinExistence type="predicted"/>
<sequence>MLDLSRKLTDELVIGDKIYSLNMSFDNIIRLFEMWCDEEIPEQVKPFFALKMLSGDGFGSFSIEDAMDIFQQVFEEHIQLKSLKDVSVEYDLAGNVMKKEHSSQTNEPPVYDISLDGDFIYASFMQAYGIDLLEERGKLHWKKFNALLSGLPEGTKFVEVIKIRKYKPRKGDSQAYIDEMMKLKKEYALPDSENYDDEEDEGYYYEMD</sequence>
<dbReference type="Pfam" id="PF06854">
    <property type="entry name" value="Phage_Gp15"/>
    <property type="match status" value="1"/>
</dbReference>
<dbReference type="AlphaFoldDB" id="A0A3R9MWJ0"/>
<reference evidence="1 2" key="1">
    <citation type="submission" date="2018-11" db="EMBL/GenBank/DDBJ databases">
        <title>Species Designations Belie Phenotypic and Genotypic Heterogeneity in Oral Streptococci.</title>
        <authorList>
            <person name="Velsko I."/>
        </authorList>
    </citation>
    <scope>NUCLEOTIDE SEQUENCE [LARGE SCALE GENOMIC DNA]</scope>
    <source>
        <strain evidence="1 2">BCA1</strain>
    </source>
</reference>
<name>A0A3R9MWJ0_STROR</name>
<protein>
    <submittedName>
        <fullName evidence="1">Bacteriophage Gp15 protein</fullName>
    </submittedName>
</protein>
<evidence type="ECO:0000313" key="2">
    <source>
        <dbReference type="Proteomes" id="UP000279863"/>
    </source>
</evidence>
<evidence type="ECO:0000313" key="1">
    <source>
        <dbReference type="EMBL" id="RSK10865.1"/>
    </source>
</evidence>
<organism evidence="1 2">
    <name type="scientific">Streptococcus oralis</name>
    <dbReference type="NCBI Taxonomy" id="1303"/>
    <lineage>
        <taxon>Bacteria</taxon>
        <taxon>Bacillati</taxon>
        <taxon>Bacillota</taxon>
        <taxon>Bacilli</taxon>
        <taxon>Lactobacillales</taxon>
        <taxon>Streptococcaceae</taxon>
        <taxon>Streptococcus</taxon>
    </lineage>
</organism>
<gene>
    <name evidence="1" type="ORF">D8804_00105</name>
</gene>
<dbReference type="EMBL" id="RJVZ01000001">
    <property type="protein sequence ID" value="RSK10865.1"/>
    <property type="molecule type" value="Genomic_DNA"/>
</dbReference>